<dbReference type="GO" id="GO:0032259">
    <property type="term" value="P:methylation"/>
    <property type="evidence" value="ECO:0007669"/>
    <property type="project" value="UniProtKB-KW"/>
</dbReference>
<keyword evidence="4" id="KW-1185">Reference proteome</keyword>
<keyword evidence="3" id="KW-0808">Transferase</keyword>
<evidence type="ECO:0000313" key="2">
    <source>
        <dbReference type="EMBL" id="PWJ21367.1"/>
    </source>
</evidence>
<dbReference type="Pfam" id="PF08241">
    <property type="entry name" value="Methyltransf_11"/>
    <property type="match status" value="1"/>
</dbReference>
<accession>A0A2Y9C5V7</accession>
<dbReference type="SUPFAM" id="SSF53335">
    <property type="entry name" value="S-adenosyl-L-methionine-dependent methyltransferases"/>
    <property type="match status" value="1"/>
</dbReference>
<feature type="domain" description="Methyltransferase type 11" evidence="1">
    <location>
        <begin position="41"/>
        <end position="135"/>
    </location>
</feature>
<sequence length="267" mass="28425">MDWDEMAKRWLATAPDVEVAFAQIFDALFGAAALRPGEAVLDVGCGTGPTLPLIKQKVGPDGQVTGIDIAPPLLARARERVGDEVALIEGDAGRHDFAPGIFDAVLSNFGIMFFEDGPAAFANLRRATRKGGRLAATVWGTPPDNPWFSVPRAIVDGIVPDIPRPDPLGPGPMRFGDPSGLLEQLESGGWAPRVETHDLLLLPPGPPEQVAALVLTLNVGMMLRGLEVSDSDLARIEAALVETYRGQDSEGRVRVPARIHVVTAHAV</sequence>
<dbReference type="CDD" id="cd02440">
    <property type="entry name" value="AdoMet_MTases"/>
    <property type="match status" value="1"/>
</dbReference>
<dbReference type="InterPro" id="IPR029063">
    <property type="entry name" value="SAM-dependent_MTases_sf"/>
</dbReference>
<proteinExistence type="predicted"/>
<dbReference type="EMBL" id="UETC01000002">
    <property type="protein sequence ID" value="SSA41973.1"/>
    <property type="molecule type" value="Genomic_DNA"/>
</dbReference>
<dbReference type="InterPro" id="IPR013216">
    <property type="entry name" value="Methyltransf_11"/>
</dbReference>
<protein>
    <submittedName>
        <fullName evidence="3">Methyltransferase domain-containing protein</fullName>
    </submittedName>
    <submittedName>
        <fullName evidence="2">Methyltransferase family protein</fullName>
    </submittedName>
</protein>
<gene>
    <name evidence="2" type="ORF">BCF38_102619</name>
    <name evidence="3" type="ORF">SAMN05421539_102619</name>
</gene>
<keyword evidence="3" id="KW-0489">Methyltransferase</keyword>
<dbReference type="PANTHER" id="PTHR43591">
    <property type="entry name" value="METHYLTRANSFERASE"/>
    <property type="match status" value="1"/>
</dbReference>
<organism evidence="3 5">
    <name type="scientific">Jannaschia seohaensis</name>
    <dbReference type="NCBI Taxonomy" id="475081"/>
    <lineage>
        <taxon>Bacteria</taxon>
        <taxon>Pseudomonadati</taxon>
        <taxon>Pseudomonadota</taxon>
        <taxon>Alphaproteobacteria</taxon>
        <taxon>Rhodobacterales</taxon>
        <taxon>Roseobacteraceae</taxon>
        <taxon>Jannaschia</taxon>
    </lineage>
</organism>
<name>A0A2Y9C5V7_9RHOB</name>
<dbReference type="RefSeq" id="WP_170125334.1">
    <property type="nucleotide sequence ID" value="NZ_QGDJ01000002.1"/>
</dbReference>
<dbReference type="Proteomes" id="UP000251571">
    <property type="component" value="Unassembled WGS sequence"/>
</dbReference>
<reference evidence="2 4" key="2">
    <citation type="submission" date="2018-03" db="EMBL/GenBank/DDBJ databases">
        <title>Genomic Encyclopedia of Archaeal and Bacterial Type Strains, Phase II (KMG-II): from individual species to whole genera.</title>
        <authorList>
            <person name="Goeker M."/>
        </authorList>
    </citation>
    <scope>NUCLEOTIDE SEQUENCE [LARGE SCALE GENOMIC DNA]</scope>
    <source>
        <strain evidence="2 4">DSM 25227</strain>
    </source>
</reference>
<dbReference type="AlphaFoldDB" id="A0A2Y9C5V7"/>
<evidence type="ECO:0000313" key="5">
    <source>
        <dbReference type="Proteomes" id="UP000251571"/>
    </source>
</evidence>
<evidence type="ECO:0000313" key="4">
    <source>
        <dbReference type="Proteomes" id="UP000245839"/>
    </source>
</evidence>
<dbReference type="Proteomes" id="UP000245839">
    <property type="component" value="Unassembled WGS sequence"/>
</dbReference>
<dbReference type="Gene3D" id="3.40.50.150">
    <property type="entry name" value="Vaccinia Virus protein VP39"/>
    <property type="match status" value="1"/>
</dbReference>
<reference evidence="3 5" key="1">
    <citation type="submission" date="2016-10" db="EMBL/GenBank/DDBJ databases">
        <authorList>
            <person name="Cai Z."/>
        </authorList>
    </citation>
    <scope>NUCLEOTIDE SEQUENCE [LARGE SCALE GENOMIC DNA]</scope>
    <source>
        <strain evidence="3 5">DSM 25227</strain>
    </source>
</reference>
<evidence type="ECO:0000259" key="1">
    <source>
        <dbReference type="Pfam" id="PF08241"/>
    </source>
</evidence>
<evidence type="ECO:0000313" key="3">
    <source>
        <dbReference type="EMBL" id="SSA41973.1"/>
    </source>
</evidence>
<dbReference type="PANTHER" id="PTHR43591:SF24">
    <property type="entry name" value="2-METHOXY-6-POLYPRENYL-1,4-BENZOQUINOL METHYLASE, MITOCHONDRIAL"/>
    <property type="match status" value="1"/>
</dbReference>
<dbReference type="EMBL" id="QGDJ01000002">
    <property type="protein sequence ID" value="PWJ21367.1"/>
    <property type="molecule type" value="Genomic_DNA"/>
</dbReference>
<dbReference type="GO" id="GO:0008757">
    <property type="term" value="F:S-adenosylmethionine-dependent methyltransferase activity"/>
    <property type="evidence" value="ECO:0007669"/>
    <property type="project" value="InterPro"/>
</dbReference>